<feature type="compositionally biased region" description="Acidic residues" evidence="9">
    <location>
        <begin position="404"/>
        <end position="417"/>
    </location>
</feature>
<dbReference type="InterPro" id="IPR035901">
    <property type="entry name" value="GIY-YIG_endonuc_sf"/>
</dbReference>
<comment type="function">
    <text evidence="8">Catalytic subunit of the SLX1-SLX4 structure-specific endonuclease that resolves DNA secondary structures generated during DNA repair and recombination. Has endonuclease activity towards branched DNA substrates, introducing single-strand cuts in duplex DNA close to junctions with ss-DNA.</text>
</comment>
<dbReference type="Gene3D" id="3.30.40.10">
    <property type="entry name" value="Zinc/RING finger domain, C3HC4 (zinc finger)"/>
    <property type="match status" value="1"/>
</dbReference>
<dbReference type="GO" id="GO:0008821">
    <property type="term" value="F:crossover junction DNA endonuclease activity"/>
    <property type="evidence" value="ECO:0007669"/>
    <property type="project" value="TreeGrafter"/>
</dbReference>
<dbReference type="GO" id="GO:0033557">
    <property type="term" value="C:Slx1-Slx4 complex"/>
    <property type="evidence" value="ECO:0007669"/>
    <property type="project" value="UniProtKB-UniRule"/>
</dbReference>
<dbReference type="Pfam" id="PF01541">
    <property type="entry name" value="GIY-YIG"/>
    <property type="match status" value="1"/>
</dbReference>
<dbReference type="CDD" id="cd10455">
    <property type="entry name" value="GIY-YIG_SLX1"/>
    <property type="match status" value="1"/>
</dbReference>
<dbReference type="AlphaFoldDB" id="A0AAQ3RBS6"/>
<evidence type="ECO:0000259" key="10">
    <source>
        <dbReference type="PROSITE" id="PS50164"/>
    </source>
</evidence>
<evidence type="ECO:0000313" key="12">
    <source>
        <dbReference type="Proteomes" id="UP001303373"/>
    </source>
</evidence>
<keyword evidence="1 8" id="KW-0540">Nuclease</keyword>
<dbReference type="GO" id="GO:0017108">
    <property type="term" value="F:5'-flap endonuclease activity"/>
    <property type="evidence" value="ECO:0007669"/>
    <property type="project" value="InterPro"/>
</dbReference>
<name>A0AAQ3RBS6_9PEZI</name>
<dbReference type="InterPro" id="IPR013083">
    <property type="entry name" value="Znf_RING/FYVE/PHD"/>
</dbReference>
<dbReference type="PROSITE" id="PS50164">
    <property type="entry name" value="GIY_YIG"/>
    <property type="match status" value="1"/>
</dbReference>
<evidence type="ECO:0000256" key="3">
    <source>
        <dbReference type="ARBA" id="ARBA00022763"/>
    </source>
</evidence>
<evidence type="ECO:0000256" key="2">
    <source>
        <dbReference type="ARBA" id="ARBA00022759"/>
    </source>
</evidence>
<evidence type="ECO:0000256" key="9">
    <source>
        <dbReference type="SAM" id="MobiDB-lite"/>
    </source>
</evidence>
<proteinExistence type="inferred from homology"/>
<sequence>MEKSLPPIPALYACYLLRSTIRHASLYVGSTPHPVRRLKQHNGLAKGGAARTSRDSLRPWEVTCLVTGFPSKIAALQFEWAWQNPDQTRHLAPSTRLAQAQPTIRFSPKTGRMRKRPTRPRLCLTERLANLHSLLRASSFSRWPLTVTFYADDVFKVWKKWTGQHLEHLPPSIQVAMDDPSSSSTSNSLVTDPPTLIDSPLTGIAALDVTYAPLKTHISKTTQLLETSDWLNCSICNTGIPASGAMTLVCPNETCNSLSHLNCLSSSFLQAENNPNAIVPTHGTCPTCNTNLHWVDLVKELTLRMRGDKIIQELFKVRRRAKKGENATIESTNAETLLPDHDESEDDDDEDDWHVLPESSDVSQPTSPIRTYTRPAKPSFHDSLAITEAGPAPTSFSAGHFDPVIEDSDWDDAEILS</sequence>
<evidence type="ECO:0000256" key="1">
    <source>
        <dbReference type="ARBA" id="ARBA00022722"/>
    </source>
</evidence>
<feature type="compositionally biased region" description="Acidic residues" evidence="9">
    <location>
        <begin position="342"/>
        <end position="352"/>
    </location>
</feature>
<feature type="domain" description="GIY-YIG" evidence="10">
    <location>
        <begin position="10"/>
        <end position="92"/>
    </location>
</feature>
<dbReference type="InterPro" id="IPR048749">
    <property type="entry name" value="SLX1_C"/>
</dbReference>
<keyword evidence="4 8" id="KW-0378">Hydrolase</keyword>
<evidence type="ECO:0000256" key="5">
    <source>
        <dbReference type="ARBA" id="ARBA00023172"/>
    </source>
</evidence>
<comment type="cofactor">
    <cofactor evidence="8">
        <name>a divalent metal cation</name>
        <dbReference type="ChEBI" id="CHEBI:60240"/>
    </cofactor>
</comment>
<dbReference type="Gene3D" id="3.40.1440.10">
    <property type="entry name" value="GIY-YIG endonuclease"/>
    <property type="match status" value="1"/>
</dbReference>
<keyword evidence="5 8" id="KW-0233">DNA recombination</keyword>
<keyword evidence="3 8" id="KW-0227">DNA damage</keyword>
<dbReference type="InterPro" id="IPR027520">
    <property type="entry name" value="Slx1"/>
</dbReference>
<comment type="similarity">
    <text evidence="8">Belongs to the SLX1 family.</text>
</comment>
<dbReference type="GO" id="GO:0000724">
    <property type="term" value="P:double-strand break repair via homologous recombination"/>
    <property type="evidence" value="ECO:0007669"/>
    <property type="project" value="TreeGrafter"/>
</dbReference>
<comment type="subunit">
    <text evidence="8">Forms a heterodimer with SLX4.</text>
</comment>
<protein>
    <submittedName>
        <fullName evidence="11">Structure-specific endonuclease subunit slx1</fullName>
    </submittedName>
</protein>
<keyword evidence="6 8" id="KW-0234">DNA repair</keyword>
<dbReference type="Proteomes" id="UP001303373">
    <property type="component" value="Chromosome 11"/>
</dbReference>
<dbReference type="Pfam" id="PF21202">
    <property type="entry name" value="SLX1_C"/>
    <property type="match status" value="1"/>
</dbReference>
<gene>
    <name evidence="11" type="ORF">R9X50_00678400</name>
</gene>
<dbReference type="EMBL" id="CP138590">
    <property type="protein sequence ID" value="WPH03901.1"/>
    <property type="molecule type" value="Genomic_DNA"/>
</dbReference>
<comment type="subcellular location">
    <subcellularLocation>
        <location evidence="8">Nucleus</location>
    </subcellularLocation>
</comment>
<keyword evidence="7 8" id="KW-0539">Nucleus</keyword>
<dbReference type="PANTHER" id="PTHR20208">
    <property type="entry name" value="STRUCTURE-SPECIFIC ENDONUCLEASE SUBUNIT SLX1"/>
    <property type="match status" value="1"/>
</dbReference>
<dbReference type="InterPro" id="IPR050381">
    <property type="entry name" value="SLX1_endonuclease"/>
</dbReference>
<evidence type="ECO:0000256" key="7">
    <source>
        <dbReference type="ARBA" id="ARBA00023242"/>
    </source>
</evidence>
<reference evidence="11 12" key="1">
    <citation type="submission" date="2023-11" db="EMBL/GenBank/DDBJ databases">
        <title>An acidophilic fungus is an integral part of prey digestion in a carnivorous sundew plant.</title>
        <authorList>
            <person name="Tsai I.J."/>
        </authorList>
    </citation>
    <scope>NUCLEOTIDE SEQUENCE [LARGE SCALE GENOMIC DNA]</scope>
    <source>
        <strain evidence="11">169a</strain>
    </source>
</reference>
<evidence type="ECO:0000256" key="4">
    <source>
        <dbReference type="ARBA" id="ARBA00022801"/>
    </source>
</evidence>
<dbReference type="FunFam" id="3.40.1440.10:FF:000006">
    <property type="entry name" value="Structure-specific endonuclease subunit SLX1"/>
    <property type="match status" value="1"/>
</dbReference>
<feature type="compositionally biased region" description="Polar residues" evidence="9">
    <location>
        <begin position="360"/>
        <end position="370"/>
    </location>
</feature>
<accession>A0AAQ3RBS6</accession>
<evidence type="ECO:0000313" key="11">
    <source>
        <dbReference type="EMBL" id="WPH03901.1"/>
    </source>
</evidence>
<dbReference type="PANTHER" id="PTHR20208:SF10">
    <property type="entry name" value="STRUCTURE-SPECIFIC ENDONUCLEASE SUBUNIT SLX1"/>
    <property type="match status" value="1"/>
</dbReference>
<keyword evidence="12" id="KW-1185">Reference proteome</keyword>
<comment type="caution">
    <text evidence="8">Lacks conserved residue(s) required for the propagation of feature annotation.</text>
</comment>
<evidence type="ECO:0000256" key="6">
    <source>
        <dbReference type="ARBA" id="ARBA00023204"/>
    </source>
</evidence>
<dbReference type="HAMAP" id="MF_03100">
    <property type="entry name" value="Endonuc_su_Slx1"/>
    <property type="match status" value="1"/>
</dbReference>
<evidence type="ECO:0000256" key="8">
    <source>
        <dbReference type="HAMAP-Rule" id="MF_03100"/>
    </source>
</evidence>
<keyword evidence="2 8" id="KW-0255">Endonuclease</keyword>
<organism evidence="11 12">
    <name type="scientific">Acrodontium crateriforme</name>
    <dbReference type="NCBI Taxonomy" id="150365"/>
    <lineage>
        <taxon>Eukaryota</taxon>
        <taxon>Fungi</taxon>
        <taxon>Dikarya</taxon>
        <taxon>Ascomycota</taxon>
        <taxon>Pezizomycotina</taxon>
        <taxon>Dothideomycetes</taxon>
        <taxon>Dothideomycetidae</taxon>
        <taxon>Mycosphaerellales</taxon>
        <taxon>Teratosphaeriaceae</taxon>
        <taxon>Acrodontium</taxon>
    </lineage>
</organism>
<dbReference type="InterPro" id="IPR000305">
    <property type="entry name" value="GIY-YIG_endonuc"/>
</dbReference>
<feature type="region of interest" description="Disordered" evidence="9">
    <location>
        <begin position="322"/>
        <end position="417"/>
    </location>
</feature>